<keyword evidence="7 9" id="KW-0057">Aromatic amino acid biosynthesis</keyword>
<dbReference type="InterPro" id="IPR011060">
    <property type="entry name" value="RibuloseP-bd_barrel"/>
</dbReference>
<evidence type="ECO:0000256" key="3">
    <source>
        <dbReference type="ARBA" id="ARBA00012572"/>
    </source>
</evidence>
<keyword evidence="6 9" id="KW-0822">Tryptophan biosynthesis</keyword>
<accession>A0A927BTC5</accession>
<dbReference type="InterPro" id="IPR001240">
    <property type="entry name" value="PRAI_dom"/>
</dbReference>
<dbReference type="RefSeq" id="WP_190916492.1">
    <property type="nucleotide sequence ID" value="NZ_JACXIZ010000014.1"/>
</dbReference>
<proteinExistence type="inferred from homology"/>
<gene>
    <name evidence="9" type="primary">trpF</name>
    <name evidence="11" type="ORF">IDH44_08115</name>
</gene>
<dbReference type="Gene3D" id="3.20.20.70">
    <property type="entry name" value="Aldolase class I"/>
    <property type="match status" value="1"/>
</dbReference>
<evidence type="ECO:0000256" key="2">
    <source>
        <dbReference type="ARBA" id="ARBA00004664"/>
    </source>
</evidence>
<dbReference type="InterPro" id="IPR044643">
    <property type="entry name" value="TrpF_fam"/>
</dbReference>
<organism evidence="11 12">
    <name type="scientific">Paenibacillus sabuli</name>
    <dbReference type="NCBI Taxonomy" id="2772509"/>
    <lineage>
        <taxon>Bacteria</taxon>
        <taxon>Bacillati</taxon>
        <taxon>Bacillota</taxon>
        <taxon>Bacilli</taxon>
        <taxon>Bacillales</taxon>
        <taxon>Paenibacillaceae</taxon>
        <taxon>Paenibacillus</taxon>
    </lineage>
</organism>
<dbReference type="Proteomes" id="UP000621560">
    <property type="component" value="Unassembled WGS sequence"/>
</dbReference>
<evidence type="ECO:0000313" key="11">
    <source>
        <dbReference type="EMBL" id="MBD2845154.1"/>
    </source>
</evidence>
<dbReference type="EMBL" id="JACXIZ010000014">
    <property type="protein sequence ID" value="MBD2845154.1"/>
    <property type="molecule type" value="Genomic_DNA"/>
</dbReference>
<dbReference type="InterPro" id="IPR013785">
    <property type="entry name" value="Aldolase_TIM"/>
</dbReference>
<reference evidence="11" key="1">
    <citation type="submission" date="2020-09" db="EMBL/GenBank/DDBJ databases">
        <title>A novel bacterium of genus Paenibacillus, isolated from South China Sea.</title>
        <authorList>
            <person name="Huang H."/>
            <person name="Mo K."/>
            <person name="Hu Y."/>
        </authorList>
    </citation>
    <scope>NUCLEOTIDE SEQUENCE</scope>
    <source>
        <strain evidence="11">IB182496</strain>
    </source>
</reference>
<evidence type="ECO:0000256" key="5">
    <source>
        <dbReference type="ARBA" id="ARBA00022605"/>
    </source>
</evidence>
<feature type="domain" description="N-(5'phosphoribosyl) anthranilate isomerase (PRAI)" evidence="10">
    <location>
        <begin position="6"/>
        <end position="222"/>
    </location>
</feature>
<dbReference type="SUPFAM" id="SSF51366">
    <property type="entry name" value="Ribulose-phoshate binding barrel"/>
    <property type="match status" value="1"/>
</dbReference>
<evidence type="ECO:0000256" key="9">
    <source>
        <dbReference type="HAMAP-Rule" id="MF_00135"/>
    </source>
</evidence>
<evidence type="ECO:0000313" key="12">
    <source>
        <dbReference type="Proteomes" id="UP000621560"/>
    </source>
</evidence>
<sequence>MSARIKVCGMRDERTIAAMKGLPIDVIGLIFAQSRRQVDPATAARLATAVRQLADGAEGAAPLVAGVFVNPEFEQLADIAARVPLDIVQLHGDETPALCALVRERLGRQVWKVFHVREGEREPNASSARAGAQRLADYRGVIDAALVDTAGGGTGRTFDWAALGPYREAAARLGVPLFAAGGLHAGNVGRLLAEHRPDGVDVSGGVETDGIKDIDKIREFVERVKQA</sequence>
<keyword evidence="8 9" id="KW-0413">Isomerase</keyword>
<evidence type="ECO:0000256" key="4">
    <source>
        <dbReference type="ARBA" id="ARBA00022272"/>
    </source>
</evidence>
<keyword evidence="12" id="KW-1185">Reference proteome</keyword>
<comment type="pathway">
    <text evidence="2 9">Amino-acid biosynthesis; L-tryptophan biosynthesis; L-tryptophan from chorismate: step 3/5.</text>
</comment>
<dbReference type="PANTHER" id="PTHR42894">
    <property type="entry name" value="N-(5'-PHOSPHORIBOSYL)ANTHRANILATE ISOMERASE"/>
    <property type="match status" value="1"/>
</dbReference>
<comment type="similarity">
    <text evidence="9">Belongs to the TrpF family.</text>
</comment>
<comment type="caution">
    <text evidence="11">The sequence shown here is derived from an EMBL/GenBank/DDBJ whole genome shotgun (WGS) entry which is preliminary data.</text>
</comment>
<name>A0A927BTC5_9BACL</name>
<dbReference type="HAMAP" id="MF_00135">
    <property type="entry name" value="PRAI"/>
    <property type="match status" value="1"/>
</dbReference>
<dbReference type="CDD" id="cd00405">
    <property type="entry name" value="PRAI"/>
    <property type="match status" value="1"/>
</dbReference>
<keyword evidence="5 9" id="KW-0028">Amino-acid biosynthesis</keyword>
<comment type="catalytic activity">
    <reaction evidence="1 9">
        <text>N-(5-phospho-beta-D-ribosyl)anthranilate = 1-(2-carboxyphenylamino)-1-deoxy-D-ribulose 5-phosphate</text>
        <dbReference type="Rhea" id="RHEA:21540"/>
        <dbReference type="ChEBI" id="CHEBI:18277"/>
        <dbReference type="ChEBI" id="CHEBI:58613"/>
        <dbReference type="EC" id="5.3.1.24"/>
    </reaction>
</comment>
<evidence type="ECO:0000256" key="1">
    <source>
        <dbReference type="ARBA" id="ARBA00001164"/>
    </source>
</evidence>
<evidence type="ECO:0000259" key="10">
    <source>
        <dbReference type="Pfam" id="PF00697"/>
    </source>
</evidence>
<protein>
    <recommendedName>
        <fullName evidence="4 9">N-(5'-phosphoribosyl)anthranilate isomerase</fullName>
        <shortName evidence="9">PRAI</shortName>
        <ecNumber evidence="3 9">5.3.1.24</ecNumber>
    </recommendedName>
</protein>
<evidence type="ECO:0000256" key="7">
    <source>
        <dbReference type="ARBA" id="ARBA00023141"/>
    </source>
</evidence>
<dbReference type="AlphaFoldDB" id="A0A927BTC5"/>
<dbReference type="GO" id="GO:0004640">
    <property type="term" value="F:phosphoribosylanthranilate isomerase activity"/>
    <property type="evidence" value="ECO:0007669"/>
    <property type="project" value="UniProtKB-UniRule"/>
</dbReference>
<dbReference type="Pfam" id="PF00697">
    <property type="entry name" value="PRAI"/>
    <property type="match status" value="1"/>
</dbReference>
<dbReference type="EC" id="5.3.1.24" evidence="3 9"/>
<dbReference type="GO" id="GO:0000162">
    <property type="term" value="P:L-tryptophan biosynthetic process"/>
    <property type="evidence" value="ECO:0007669"/>
    <property type="project" value="UniProtKB-UniRule"/>
</dbReference>
<evidence type="ECO:0000256" key="6">
    <source>
        <dbReference type="ARBA" id="ARBA00022822"/>
    </source>
</evidence>
<evidence type="ECO:0000256" key="8">
    <source>
        <dbReference type="ARBA" id="ARBA00023235"/>
    </source>
</evidence>
<dbReference type="PANTHER" id="PTHR42894:SF1">
    <property type="entry name" value="N-(5'-PHOSPHORIBOSYL)ANTHRANILATE ISOMERASE"/>
    <property type="match status" value="1"/>
</dbReference>